<dbReference type="SMART" id="SM00965">
    <property type="entry name" value="STN"/>
    <property type="match status" value="1"/>
</dbReference>
<comment type="subcellular location">
    <subcellularLocation>
        <location evidence="1 7">Cell outer membrane</location>
        <topology evidence="1 7">Multi-pass membrane protein</topology>
    </subcellularLocation>
</comment>
<dbReference type="FunFam" id="2.170.130.10:FF:000008">
    <property type="entry name" value="SusC/RagA family TonB-linked outer membrane protein"/>
    <property type="match status" value="1"/>
</dbReference>
<comment type="caution">
    <text evidence="10">The sequence shown here is derived from an EMBL/GenBank/DDBJ whole genome shotgun (WGS) entry which is preliminary data.</text>
</comment>
<dbReference type="InterPro" id="IPR012910">
    <property type="entry name" value="Plug_dom"/>
</dbReference>
<accession>A0A5B2W1D7</accession>
<evidence type="ECO:0000256" key="6">
    <source>
        <dbReference type="ARBA" id="ARBA00023237"/>
    </source>
</evidence>
<keyword evidence="6 7" id="KW-0998">Cell outer membrane</keyword>
<evidence type="ECO:0000256" key="7">
    <source>
        <dbReference type="PROSITE-ProRule" id="PRU01360"/>
    </source>
</evidence>
<evidence type="ECO:0000313" key="11">
    <source>
        <dbReference type="Proteomes" id="UP000324611"/>
    </source>
</evidence>
<evidence type="ECO:0000256" key="5">
    <source>
        <dbReference type="ARBA" id="ARBA00023136"/>
    </source>
</evidence>
<dbReference type="Proteomes" id="UP000324611">
    <property type="component" value="Unassembled WGS sequence"/>
</dbReference>
<dbReference type="InterPro" id="IPR023997">
    <property type="entry name" value="TonB-dep_OMP_SusC/RagA_CS"/>
</dbReference>
<dbReference type="InterPro" id="IPR039426">
    <property type="entry name" value="TonB-dep_rcpt-like"/>
</dbReference>
<protein>
    <submittedName>
        <fullName evidence="10">TonB-dependent receptor</fullName>
    </submittedName>
</protein>
<dbReference type="GO" id="GO:0009279">
    <property type="term" value="C:cell outer membrane"/>
    <property type="evidence" value="ECO:0007669"/>
    <property type="project" value="UniProtKB-SubCell"/>
</dbReference>
<sequence length="1144" mass="126811">MLFDRKVFTDRHKRTRRSLFLCALFFLACLHTYGQSASTIKVSVNASNAPLKEVLKKLEQQSGLTINYQDNVVDAAKPVSIAVKNQPLTAVLSQLLDPLGITYSQQGKMILVVKRQAPPKPAVVLTINGQVTDAVSGEPLIGVAVRVKGMDIGVNTDENGQFTIKLPQMPGALLQFSYIGYKRQELRLNNRTGLQIKLEKDTKGLDEVVVIGYGTVKKKDLTGAVGSVSMESMNKAPVASFDQALAGRVAGVMVSSQEGQPGSPINIIIRGNNSITQDNSPLYVIDGFPIEGPDNNILNPDDIESIDILKDASASAIYGARGANGVIIITTKRGKAGQQPLIRYTGSYGLQQNLKQIPVLSPYDFVKLEQEIKVSDLDQTYLANGTTPEDYKNAAAFNWQDKLFHTAPMQSHSLSMNGGNGQTRYAVSGQIFDQQGVIINSGFKRYQGKASLDQKVNDKLNVGINVLYTNTQTYGTQPSDLSQSSMNNLLYSAWGYRPVSPLNPTKEVGGDFEDDLYDDMVSTGTDYRLNPILLAENEYRKRTKNNLIANGYAEYAILKDLKLRVSGGLNKTVQRNDAFNNSKTRSGNPNTVNKVNGSIIYYETNNWLNENTLTYDKQLSKQHHLTVVAGMTLQGNKYSNYGMSANQLPNESLGLNGLSQGVAQPVISTNTEWSMASFLGRANYSFKDRYLFTVSYRADGSSKFRSSNQWSYFPSGAIAWRISNEAFMKRYSFISDAKARVSWGITGNNRVSEYATFAALSFPVSGYYSFGNTLQQSAVLSTLASEDLKWENTAQTDVGLDLGFFKQRLTFTMDYYKKVTSNLLLSADLPPSTGYGKAFKNVGKTSNEGFEFSMSATPVSTKVFSWTSSFNISFNRSKVLALTQNQETLLSVFNWDSFYKDPLYMAKIGQPLGQFYGYIADGVYQYNDFVKQGNGTWLLKDNVPANGTARNTIQPGDIKYRDLNGDGDVNADDRTVIGHGLPKHIGGFNNNISYRNFDLNIFFQWSYGNDIFNANRLNFESGNKVYLNQYASFANRWTPDHTNTDIPRAGGQQGYRYSTRVLEDGSYLRLKTVQLGYNLPSELLRRVKIKSCRFYISAQNLITWTKYTGADPEVAIGYSALTPGFDYSAYPRARTTTLGVNLAF</sequence>
<evidence type="ECO:0000256" key="8">
    <source>
        <dbReference type="SAM" id="SignalP"/>
    </source>
</evidence>
<name>A0A5B2W1D7_9BACT</name>
<keyword evidence="10" id="KW-0675">Receptor</keyword>
<dbReference type="RefSeq" id="WP_149836531.1">
    <property type="nucleotide sequence ID" value="NZ_VUOC01000001.1"/>
</dbReference>
<dbReference type="Gene3D" id="2.170.130.10">
    <property type="entry name" value="TonB-dependent receptor, plug domain"/>
    <property type="match status" value="1"/>
</dbReference>
<dbReference type="SUPFAM" id="SSF56935">
    <property type="entry name" value="Porins"/>
    <property type="match status" value="1"/>
</dbReference>
<feature type="domain" description="Secretin/TonB short N-terminal" evidence="9">
    <location>
        <begin position="64"/>
        <end position="115"/>
    </location>
</feature>
<keyword evidence="8" id="KW-0732">Signal</keyword>
<dbReference type="Gene3D" id="3.55.50.30">
    <property type="match status" value="1"/>
</dbReference>
<dbReference type="InterPro" id="IPR023996">
    <property type="entry name" value="TonB-dep_OMP_SusC/RagA"/>
</dbReference>
<comment type="similarity">
    <text evidence="7">Belongs to the TonB-dependent receptor family.</text>
</comment>
<keyword evidence="4 7" id="KW-0812">Transmembrane</keyword>
<keyword evidence="2 7" id="KW-0813">Transport</keyword>
<evidence type="ECO:0000313" key="10">
    <source>
        <dbReference type="EMBL" id="KAA2245135.1"/>
    </source>
</evidence>
<evidence type="ECO:0000256" key="2">
    <source>
        <dbReference type="ARBA" id="ARBA00022448"/>
    </source>
</evidence>
<reference evidence="10 11" key="1">
    <citation type="submission" date="2019-09" db="EMBL/GenBank/DDBJ databases">
        <title>Chitinophaga ginsengihumi sp. nov., isolated from soil of ginseng rhizosphere.</title>
        <authorList>
            <person name="Lee J."/>
        </authorList>
    </citation>
    <scope>NUCLEOTIDE SEQUENCE [LARGE SCALE GENOMIC DNA]</scope>
    <source>
        <strain evidence="10 11">BN140078</strain>
    </source>
</reference>
<dbReference type="InterPro" id="IPR037066">
    <property type="entry name" value="Plug_dom_sf"/>
</dbReference>
<keyword evidence="3 7" id="KW-1134">Transmembrane beta strand</keyword>
<dbReference type="Pfam" id="PF07660">
    <property type="entry name" value="STN"/>
    <property type="match status" value="1"/>
</dbReference>
<dbReference type="SUPFAM" id="SSF49464">
    <property type="entry name" value="Carboxypeptidase regulatory domain-like"/>
    <property type="match status" value="1"/>
</dbReference>
<dbReference type="NCBIfam" id="TIGR04057">
    <property type="entry name" value="SusC_RagA_signa"/>
    <property type="match status" value="1"/>
</dbReference>
<dbReference type="EMBL" id="VUOC01000001">
    <property type="protein sequence ID" value="KAA2245135.1"/>
    <property type="molecule type" value="Genomic_DNA"/>
</dbReference>
<evidence type="ECO:0000259" key="9">
    <source>
        <dbReference type="SMART" id="SM00965"/>
    </source>
</evidence>
<evidence type="ECO:0000256" key="1">
    <source>
        <dbReference type="ARBA" id="ARBA00004571"/>
    </source>
</evidence>
<dbReference type="AlphaFoldDB" id="A0A5B2W1D7"/>
<feature type="chain" id="PRO_5022841869" evidence="8">
    <location>
        <begin position="38"/>
        <end position="1144"/>
    </location>
</feature>
<dbReference type="PROSITE" id="PS52016">
    <property type="entry name" value="TONB_DEPENDENT_REC_3"/>
    <property type="match status" value="1"/>
</dbReference>
<dbReference type="Gene3D" id="2.60.40.1120">
    <property type="entry name" value="Carboxypeptidase-like, regulatory domain"/>
    <property type="match status" value="1"/>
</dbReference>
<dbReference type="Gene3D" id="2.40.170.20">
    <property type="entry name" value="TonB-dependent receptor, beta-barrel domain"/>
    <property type="match status" value="1"/>
</dbReference>
<dbReference type="NCBIfam" id="TIGR04056">
    <property type="entry name" value="OMP_RagA_SusC"/>
    <property type="match status" value="1"/>
</dbReference>
<dbReference type="InterPro" id="IPR036942">
    <property type="entry name" value="Beta-barrel_TonB_sf"/>
</dbReference>
<reference evidence="10 11" key="2">
    <citation type="submission" date="2019-09" db="EMBL/GenBank/DDBJ databases">
        <authorList>
            <person name="Jin C."/>
        </authorList>
    </citation>
    <scope>NUCLEOTIDE SEQUENCE [LARGE SCALE GENOMIC DNA]</scope>
    <source>
        <strain evidence="10 11">BN140078</strain>
    </source>
</reference>
<evidence type="ECO:0000256" key="3">
    <source>
        <dbReference type="ARBA" id="ARBA00022452"/>
    </source>
</evidence>
<feature type="signal peptide" evidence="8">
    <location>
        <begin position="1"/>
        <end position="37"/>
    </location>
</feature>
<dbReference type="Pfam" id="PF13715">
    <property type="entry name" value="CarbopepD_reg_2"/>
    <property type="match status" value="1"/>
</dbReference>
<dbReference type="PROSITE" id="PS51257">
    <property type="entry name" value="PROKAR_LIPOPROTEIN"/>
    <property type="match status" value="1"/>
</dbReference>
<dbReference type="InterPro" id="IPR008969">
    <property type="entry name" value="CarboxyPept-like_regulatory"/>
</dbReference>
<dbReference type="Pfam" id="PF07715">
    <property type="entry name" value="Plug"/>
    <property type="match status" value="1"/>
</dbReference>
<keyword evidence="11" id="KW-1185">Reference proteome</keyword>
<evidence type="ECO:0000256" key="4">
    <source>
        <dbReference type="ARBA" id="ARBA00022692"/>
    </source>
</evidence>
<proteinExistence type="inferred from homology"/>
<keyword evidence="5 7" id="KW-0472">Membrane</keyword>
<gene>
    <name evidence="10" type="ORF">F0L74_04005</name>
</gene>
<dbReference type="InterPro" id="IPR011662">
    <property type="entry name" value="Secretin/TonB_short_N"/>
</dbReference>
<organism evidence="10 11">
    <name type="scientific">Chitinophaga agrisoli</name>
    <dbReference type="NCBI Taxonomy" id="2607653"/>
    <lineage>
        <taxon>Bacteria</taxon>
        <taxon>Pseudomonadati</taxon>
        <taxon>Bacteroidota</taxon>
        <taxon>Chitinophagia</taxon>
        <taxon>Chitinophagales</taxon>
        <taxon>Chitinophagaceae</taxon>
        <taxon>Chitinophaga</taxon>
    </lineage>
</organism>